<dbReference type="EMBL" id="JAAKFY010000012">
    <property type="protein sequence ID" value="KAF3848674.1"/>
    <property type="molecule type" value="Genomic_DNA"/>
</dbReference>
<name>A0A7J5YGS3_DISMA</name>
<dbReference type="Proteomes" id="UP000518266">
    <property type="component" value="Unassembled WGS sequence"/>
</dbReference>
<sequence>MGAVRGALLGRELTNSLPMPSWNSSPSGCKDLRKKETLKLLSWLFPTSGLERRFISTSVRHSAPVSVTSWTPNDQNQSSVIYKHMSVPPSSITDQTRKPHIQLRLLREGFSVKTAIHNLQNEVIVHVSSVEKQHVGNSCPEA</sequence>
<evidence type="ECO:0000313" key="2">
    <source>
        <dbReference type="Proteomes" id="UP000518266"/>
    </source>
</evidence>
<comment type="caution">
    <text evidence="1">The sequence shown here is derived from an EMBL/GenBank/DDBJ whole genome shotgun (WGS) entry which is preliminary data.</text>
</comment>
<protein>
    <submittedName>
        <fullName evidence="1">Uncharacterized protein</fullName>
    </submittedName>
</protein>
<gene>
    <name evidence="1" type="ORF">F7725_015171</name>
</gene>
<accession>A0A7J5YGS3</accession>
<reference evidence="1 2" key="1">
    <citation type="submission" date="2020-03" db="EMBL/GenBank/DDBJ databases">
        <title>Dissostichus mawsoni Genome sequencing and assembly.</title>
        <authorList>
            <person name="Park H."/>
        </authorList>
    </citation>
    <scope>NUCLEOTIDE SEQUENCE [LARGE SCALE GENOMIC DNA]</scope>
    <source>
        <strain evidence="1">DM0001</strain>
        <tissue evidence="1">Muscle</tissue>
    </source>
</reference>
<keyword evidence="2" id="KW-1185">Reference proteome</keyword>
<proteinExistence type="predicted"/>
<dbReference type="AlphaFoldDB" id="A0A7J5YGS3"/>
<evidence type="ECO:0000313" key="1">
    <source>
        <dbReference type="EMBL" id="KAF3848674.1"/>
    </source>
</evidence>
<organism evidence="1 2">
    <name type="scientific">Dissostichus mawsoni</name>
    <name type="common">Antarctic cod</name>
    <dbReference type="NCBI Taxonomy" id="36200"/>
    <lineage>
        <taxon>Eukaryota</taxon>
        <taxon>Metazoa</taxon>
        <taxon>Chordata</taxon>
        <taxon>Craniata</taxon>
        <taxon>Vertebrata</taxon>
        <taxon>Euteleostomi</taxon>
        <taxon>Actinopterygii</taxon>
        <taxon>Neopterygii</taxon>
        <taxon>Teleostei</taxon>
        <taxon>Neoteleostei</taxon>
        <taxon>Acanthomorphata</taxon>
        <taxon>Eupercaria</taxon>
        <taxon>Perciformes</taxon>
        <taxon>Notothenioidei</taxon>
        <taxon>Nototheniidae</taxon>
        <taxon>Dissostichus</taxon>
    </lineage>
</organism>